<evidence type="ECO:0000256" key="1">
    <source>
        <dbReference type="SAM" id="MobiDB-lite"/>
    </source>
</evidence>
<accession>A0A2W5T952</accession>
<dbReference type="Proteomes" id="UP000249061">
    <property type="component" value="Unassembled WGS sequence"/>
</dbReference>
<dbReference type="Gene3D" id="3.40.50.1820">
    <property type="entry name" value="alpha/beta hydrolase"/>
    <property type="match status" value="1"/>
</dbReference>
<dbReference type="AlphaFoldDB" id="A0A2W5T952"/>
<dbReference type="InterPro" id="IPR029058">
    <property type="entry name" value="AB_hydrolase_fold"/>
</dbReference>
<evidence type="ECO:0000313" key="3">
    <source>
        <dbReference type="Proteomes" id="UP000249061"/>
    </source>
</evidence>
<protein>
    <recommendedName>
        <fullName evidence="4">Alpha/beta hydrolase</fullName>
    </recommendedName>
</protein>
<evidence type="ECO:0008006" key="4">
    <source>
        <dbReference type="Google" id="ProtNLM"/>
    </source>
</evidence>
<dbReference type="SUPFAM" id="SSF53474">
    <property type="entry name" value="alpha/beta-Hydrolases"/>
    <property type="match status" value="1"/>
</dbReference>
<reference evidence="2 3" key="1">
    <citation type="submission" date="2017-08" db="EMBL/GenBank/DDBJ databases">
        <title>Infants hospitalized years apart are colonized by the same room-sourced microbial strains.</title>
        <authorList>
            <person name="Brooks B."/>
            <person name="Olm M.R."/>
            <person name="Firek B.A."/>
            <person name="Baker R."/>
            <person name="Thomas B.C."/>
            <person name="Morowitz M.J."/>
            <person name="Banfield J.F."/>
        </authorList>
    </citation>
    <scope>NUCLEOTIDE SEQUENCE [LARGE SCALE GENOMIC DNA]</scope>
    <source>
        <strain evidence="2">S2_003_000_R2_14</strain>
    </source>
</reference>
<gene>
    <name evidence="2" type="ORF">DI536_25555</name>
</gene>
<sequence length="364" mass="38673">MATSRIDSNRVAPRPTTVAPAKAKTATPAPKPASGWKPLNAIKQGVNQLKDTMTPAPFKQGPGPKIDPFNASKDWMSDRVFSKLKPNGAPEALKGAQRVAYGPKDAPPTLKRPVVMIPGLTMPAKSFDGLGDQLATNKANGPVVVYVAEQDTFRLDDAQGREVTGDELKNAKLFQVEYQDPWGAPSVKSPQIARAMERIAAATRTRDVDVIAHSAGATDFRLYLDQRDASKGPNIERAAFIGPASHGTYLGNIGNVVGDPIKNVDDASRELAVGSKLIDGLNATWDRQKAQVSGGVTIIGTTGTPTLGPKKGVFEDGDGYMPTAQLAIPGAKTVLMEGPHNTPLAHLWQVQYSGVVNAAMNVLR</sequence>
<evidence type="ECO:0000313" key="2">
    <source>
        <dbReference type="EMBL" id="PZR08005.1"/>
    </source>
</evidence>
<proteinExistence type="predicted"/>
<feature type="region of interest" description="Disordered" evidence="1">
    <location>
        <begin position="1"/>
        <end position="39"/>
    </location>
</feature>
<name>A0A2W5T952_9BACT</name>
<feature type="compositionally biased region" description="Low complexity" evidence="1">
    <location>
        <begin position="10"/>
        <end position="28"/>
    </location>
</feature>
<organism evidence="2 3">
    <name type="scientific">Archangium gephyra</name>
    <dbReference type="NCBI Taxonomy" id="48"/>
    <lineage>
        <taxon>Bacteria</taxon>
        <taxon>Pseudomonadati</taxon>
        <taxon>Myxococcota</taxon>
        <taxon>Myxococcia</taxon>
        <taxon>Myxococcales</taxon>
        <taxon>Cystobacterineae</taxon>
        <taxon>Archangiaceae</taxon>
        <taxon>Archangium</taxon>
    </lineage>
</organism>
<dbReference type="EMBL" id="QFQP01000027">
    <property type="protein sequence ID" value="PZR08005.1"/>
    <property type="molecule type" value="Genomic_DNA"/>
</dbReference>
<comment type="caution">
    <text evidence="2">The sequence shown here is derived from an EMBL/GenBank/DDBJ whole genome shotgun (WGS) entry which is preliminary data.</text>
</comment>